<dbReference type="Proteomes" id="UP001610335">
    <property type="component" value="Unassembled WGS sequence"/>
</dbReference>
<protein>
    <submittedName>
        <fullName evidence="1">Uncharacterized protein</fullName>
    </submittedName>
</protein>
<accession>A0ABR4IZR7</accession>
<gene>
    <name evidence="1" type="ORF">BDW59DRAFT_156788</name>
</gene>
<reference evidence="1 2" key="1">
    <citation type="submission" date="2024-07" db="EMBL/GenBank/DDBJ databases">
        <title>Section-level genome sequencing and comparative genomics of Aspergillus sections Usti and Cavernicolus.</title>
        <authorList>
            <consortium name="Lawrence Berkeley National Laboratory"/>
            <person name="Nybo J.L."/>
            <person name="Vesth T.C."/>
            <person name="Theobald S."/>
            <person name="Frisvad J.C."/>
            <person name="Larsen T.O."/>
            <person name="Kjaerboelling I."/>
            <person name="Rothschild-Mancinelli K."/>
            <person name="Lyhne E.K."/>
            <person name="Kogle M.E."/>
            <person name="Barry K."/>
            <person name="Clum A."/>
            <person name="Na H."/>
            <person name="Ledsgaard L."/>
            <person name="Lin J."/>
            <person name="Lipzen A."/>
            <person name="Kuo A."/>
            <person name="Riley R."/>
            <person name="Mondo S."/>
            <person name="LaButti K."/>
            <person name="Haridas S."/>
            <person name="Pangalinan J."/>
            <person name="Salamov A.A."/>
            <person name="Simmons B.A."/>
            <person name="Magnuson J.K."/>
            <person name="Chen J."/>
            <person name="Drula E."/>
            <person name="Henrissat B."/>
            <person name="Wiebenga A."/>
            <person name="Lubbers R.J."/>
            <person name="Gomes A.C."/>
            <person name="Makela M.R."/>
            <person name="Stajich J."/>
            <person name="Grigoriev I.V."/>
            <person name="Mortensen U.H."/>
            <person name="De vries R.P."/>
            <person name="Baker S.E."/>
            <person name="Andersen M.R."/>
        </authorList>
    </citation>
    <scope>NUCLEOTIDE SEQUENCE [LARGE SCALE GENOMIC DNA]</scope>
    <source>
        <strain evidence="1 2">CBS 600.67</strain>
    </source>
</reference>
<sequence>MPRVNYQGLALTGTLSQLKAAPQIEAKRALEIVADLARHITAAGCLTSTIVCGFWKPTNTWRLYVQLLEDVNTTPKTRWWQTIREKVASVTSHTKVVVPLGNEALVRDWFDYSTEKWLYYTHFVVHRGIPLIPWANWVHNGTESLAFMRLLRNDLQMDRFDSPPSKQVTGVLSRTLADLNDLLVRLVLSSPPTHITDSSLHLGTLSAQVLGLVLAFVGLVQYERR</sequence>
<name>A0ABR4IZR7_9EURO</name>
<dbReference type="EMBL" id="JBFXLS010000004">
    <property type="protein sequence ID" value="KAL2833287.1"/>
    <property type="molecule type" value="Genomic_DNA"/>
</dbReference>
<evidence type="ECO:0000313" key="2">
    <source>
        <dbReference type="Proteomes" id="UP001610335"/>
    </source>
</evidence>
<keyword evidence="2" id="KW-1185">Reference proteome</keyword>
<comment type="caution">
    <text evidence="1">The sequence shown here is derived from an EMBL/GenBank/DDBJ whole genome shotgun (WGS) entry which is preliminary data.</text>
</comment>
<proteinExistence type="predicted"/>
<evidence type="ECO:0000313" key="1">
    <source>
        <dbReference type="EMBL" id="KAL2833287.1"/>
    </source>
</evidence>
<organism evidence="1 2">
    <name type="scientific">Aspergillus cavernicola</name>
    <dbReference type="NCBI Taxonomy" id="176166"/>
    <lineage>
        <taxon>Eukaryota</taxon>
        <taxon>Fungi</taxon>
        <taxon>Dikarya</taxon>
        <taxon>Ascomycota</taxon>
        <taxon>Pezizomycotina</taxon>
        <taxon>Eurotiomycetes</taxon>
        <taxon>Eurotiomycetidae</taxon>
        <taxon>Eurotiales</taxon>
        <taxon>Aspergillaceae</taxon>
        <taxon>Aspergillus</taxon>
        <taxon>Aspergillus subgen. Nidulantes</taxon>
    </lineage>
</organism>